<sequence>MRPDSDVQPTTTASPAAPTLGVALIAHNAAGRLAQCLAALAFADEVVVIDGGSTDDTVSIAQAHGARVIAEPDWPGFGPQKNRAVAALSTDWILSIDTDEIVSPELAASILAAISTPGAPGVEVFAVDRLSSFCGQWVRHSGWYPDWVPRLFKRGAARFSDDLVHERLVFEAPAARLTGKLMHYSYEDFETVLRKLDAYSTAGARQRRTAGQRGGFGKALGRGAWAFIRTYLLRRGFLDGRAGFMIAVFNAETVYYRFLKLGLTGQRNDPT</sequence>
<proteinExistence type="inferred from homology"/>
<evidence type="ECO:0000313" key="4">
    <source>
        <dbReference type="Proteomes" id="UP000298656"/>
    </source>
</evidence>
<dbReference type="KEGG" id="tvl:FAZ95_05695"/>
<organism evidence="3 4">
    <name type="scientific">Trinickia violacea</name>
    <dbReference type="NCBI Taxonomy" id="2571746"/>
    <lineage>
        <taxon>Bacteria</taxon>
        <taxon>Pseudomonadati</taxon>
        <taxon>Pseudomonadota</taxon>
        <taxon>Betaproteobacteria</taxon>
        <taxon>Burkholderiales</taxon>
        <taxon>Burkholderiaceae</taxon>
        <taxon>Trinickia</taxon>
    </lineage>
</organism>
<dbReference type="Gene3D" id="3.90.550.10">
    <property type="entry name" value="Spore Coat Polysaccharide Biosynthesis Protein SpsA, Chain A"/>
    <property type="match status" value="1"/>
</dbReference>
<dbReference type="InterPro" id="IPR001173">
    <property type="entry name" value="Glyco_trans_2-like"/>
</dbReference>
<dbReference type="GO" id="GO:0016740">
    <property type="term" value="F:transferase activity"/>
    <property type="evidence" value="ECO:0007669"/>
    <property type="project" value="UniProtKB-KW"/>
</dbReference>
<dbReference type="CDD" id="cd02511">
    <property type="entry name" value="Beta4Glucosyltransferase"/>
    <property type="match status" value="1"/>
</dbReference>
<dbReference type="SUPFAM" id="SSF53448">
    <property type="entry name" value="Nucleotide-diphospho-sugar transferases"/>
    <property type="match status" value="1"/>
</dbReference>
<evidence type="ECO:0000259" key="2">
    <source>
        <dbReference type="Pfam" id="PF00535"/>
    </source>
</evidence>
<dbReference type="PANTHER" id="PTHR43630:SF2">
    <property type="entry name" value="GLYCOSYLTRANSFERASE"/>
    <property type="match status" value="1"/>
</dbReference>
<evidence type="ECO:0000256" key="1">
    <source>
        <dbReference type="ARBA" id="ARBA00038494"/>
    </source>
</evidence>
<keyword evidence="3" id="KW-0808">Transferase</keyword>
<name>A0A4P8IKG4_9BURK</name>
<dbReference type="EMBL" id="CP040077">
    <property type="protein sequence ID" value="QCP48726.1"/>
    <property type="molecule type" value="Genomic_DNA"/>
</dbReference>
<gene>
    <name evidence="3" type="ORF">FAZ95_05695</name>
</gene>
<feature type="domain" description="Glycosyltransferase 2-like" evidence="2">
    <location>
        <begin position="22"/>
        <end position="152"/>
    </location>
</feature>
<accession>A0A4P8IKG4</accession>
<dbReference type="OrthoDB" id="9815923at2"/>
<comment type="similarity">
    <text evidence="1">Belongs to the glycosyltransferase 2 family. WaaE/KdtX subfamily.</text>
</comment>
<protein>
    <submittedName>
        <fullName evidence="3">Glycosyltransferase family 2 protein</fullName>
    </submittedName>
</protein>
<dbReference type="Pfam" id="PF00535">
    <property type="entry name" value="Glycos_transf_2"/>
    <property type="match status" value="1"/>
</dbReference>
<dbReference type="InterPro" id="IPR029044">
    <property type="entry name" value="Nucleotide-diphossugar_trans"/>
</dbReference>
<dbReference type="AlphaFoldDB" id="A0A4P8IKG4"/>
<keyword evidence="4" id="KW-1185">Reference proteome</keyword>
<dbReference type="Proteomes" id="UP000298656">
    <property type="component" value="Chromosome 1"/>
</dbReference>
<dbReference type="PANTHER" id="PTHR43630">
    <property type="entry name" value="POLY-BETA-1,6-N-ACETYL-D-GLUCOSAMINE SYNTHASE"/>
    <property type="match status" value="1"/>
</dbReference>
<evidence type="ECO:0000313" key="3">
    <source>
        <dbReference type="EMBL" id="QCP48726.1"/>
    </source>
</evidence>
<reference evidence="3 4" key="1">
    <citation type="submission" date="2019-05" db="EMBL/GenBank/DDBJ databases">
        <title>Burkholderia sp. DHOD12, isolated from subtropical forest soil.</title>
        <authorList>
            <person name="Gao Z.-H."/>
            <person name="Qiu L.-H."/>
        </authorList>
    </citation>
    <scope>NUCLEOTIDE SEQUENCE [LARGE SCALE GENOMIC DNA]</scope>
    <source>
        <strain evidence="3 4">DHOD12</strain>
    </source>
</reference>